<dbReference type="Gene3D" id="1.20.120.340">
    <property type="entry name" value="Flagellar protein FliS"/>
    <property type="match status" value="1"/>
</dbReference>
<keyword evidence="5" id="KW-0143">Chaperone</keyword>
<dbReference type="PANTHER" id="PTHR34773">
    <property type="entry name" value="FLAGELLAR SECRETION CHAPERONE FLIS"/>
    <property type="match status" value="1"/>
</dbReference>
<keyword evidence="6" id="KW-0966">Cell projection</keyword>
<name>A0A5D3KM80_9BRAD</name>
<keyword evidence="4" id="KW-1005">Bacterial flagellum biogenesis</keyword>
<dbReference type="GO" id="GO:0044780">
    <property type="term" value="P:bacterial-type flagellum assembly"/>
    <property type="evidence" value="ECO:0007669"/>
    <property type="project" value="InterPro"/>
</dbReference>
<comment type="subcellular location">
    <subcellularLocation>
        <location evidence="1">Cytoplasm</location>
        <location evidence="1">Cytosol</location>
    </subcellularLocation>
</comment>
<dbReference type="SUPFAM" id="SSF101116">
    <property type="entry name" value="Flagellar export chaperone FliS"/>
    <property type="match status" value="1"/>
</dbReference>
<evidence type="ECO:0000256" key="3">
    <source>
        <dbReference type="ARBA" id="ARBA00022490"/>
    </source>
</evidence>
<protein>
    <submittedName>
        <fullName evidence="6">Flagellar protein FliS</fullName>
    </submittedName>
</protein>
<sequence length="143" mass="15653">MMMHNPMAYMANQAYRGAATSVPPLKAISMLLGGAITFFQKSLAAQEARRFEEGHEYLLKATAILRGLSHNLDFTKGGAVAERLFQTYNSLIVASHKAFGRPHAPQSFRRIIAAVTELREAWEHVDARARGGKIAPADSARTG</sequence>
<evidence type="ECO:0000256" key="4">
    <source>
        <dbReference type="ARBA" id="ARBA00022795"/>
    </source>
</evidence>
<keyword evidence="3" id="KW-0963">Cytoplasm</keyword>
<keyword evidence="7" id="KW-1185">Reference proteome</keyword>
<reference evidence="6 7" key="1">
    <citation type="submission" date="2019-08" db="EMBL/GenBank/DDBJ databases">
        <title>Bradyrhizobium hipponensis sp. nov., a rhizobium isolated from a Lupinus angustifolius root nodule in Tunisia.</title>
        <authorList>
            <person name="Off K."/>
            <person name="Rejili M."/>
            <person name="Mars M."/>
            <person name="Brachmann A."/>
            <person name="Marin M."/>
        </authorList>
    </citation>
    <scope>NUCLEOTIDE SEQUENCE [LARGE SCALE GENOMIC DNA]</scope>
    <source>
        <strain evidence="6 7">CTAW71</strain>
    </source>
</reference>
<gene>
    <name evidence="6" type="ORF">FXB40_14445</name>
</gene>
<evidence type="ECO:0000313" key="6">
    <source>
        <dbReference type="EMBL" id="TYL95565.1"/>
    </source>
</evidence>
<comment type="similarity">
    <text evidence="2">Belongs to the FliS family.</text>
</comment>
<accession>A0A5D3KM80</accession>
<dbReference type="EMBL" id="VSSS01000024">
    <property type="protein sequence ID" value="TYL95565.1"/>
    <property type="molecule type" value="Genomic_DNA"/>
</dbReference>
<comment type="caution">
    <text evidence="6">The sequence shown here is derived from an EMBL/GenBank/DDBJ whole genome shotgun (WGS) entry which is preliminary data.</text>
</comment>
<dbReference type="GO" id="GO:0005829">
    <property type="term" value="C:cytosol"/>
    <property type="evidence" value="ECO:0007669"/>
    <property type="project" value="UniProtKB-SubCell"/>
</dbReference>
<dbReference type="Pfam" id="PF02561">
    <property type="entry name" value="FliS"/>
    <property type="match status" value="1"/>
</dbReference>
<evidence type="ECO:0000256" key="1">
    <source>
        <dbReference type="ARBA" id="ARBA00004514"/>
    </source>
</evidence>
<dbReference type="OrthoDB" id="7677889at2"/>
<proteinExistence type="inferred from homology"/>
<evidence type="ECO:0000256" key="5">
    <source>
        <dbReference type="ARBA" id="ARBA00023186"/>
    </source>
</evidence>
<dbReference type="InterPro" id="IPR036584">
    <property type="entry name" value="FliS_sf"/>
</dbReference>
<evidence type="ECO:0000256" key="2">
    <source>
        <dbReference type="ARBA" id="ARBA00008787"/>
    </source>
</evidence>
<organism evidence="6 7">
    <name type="scientific">Bradyrhizobium rifense</name>
    <dbReference type="NCBI Taxonomy" id="515499"/>
    <lineage>
        <taxon>Bacteria</taxon>
        <taxon>Pseudomonadati</taxon>
        <taxon>Pseudomonadota</taxon>
        <taxon>Alphaproteobacteria</taxon>
        <taxon>Hyphomicrobiales</taxon>
        <taxon>Nitrobacteraceae</taxon>
        <taxon>Bradyrhizobium</taxon>
    </lineage>
</organism>
<dbReference type="CDD" id="cd16098">
    <property type="entry name" value="FliS"/>
    <property type="match status" value="1"/>
</dbReference>
<dbReference type="Proteomes" id="UP000324758">
    <property type="component" value="Unassembled WGS sequence"/>
</dbReference>
<keyword evidence="6" id="KW-0282">Flagellum</keyword>
<keyword evidence="6" id="KW-0969">Cilium</keyword>
<dbReference type="InterPro" id="IPR003713">
    <property type="entry name" value="FliS"/>
</dbReference>
<dbReference type="AlphaFoldDB" id="A0A5D3KM80"/>
<dbReference type="PANTHER" id="PTHR34773:SF1">
    <property type="entry name" value="FLAGELLAR SECRETION CHAPERONE FLIS"/>
    <property type="match status" value="1"/>
</dbReference>
<evidence type="ECO:0000313" key="7">
    <source>
        <dbReference type="Proteomes" id="UP000324758"/>
    </source>
</evidence>
<dbReference type="GO" id="GO:0071973">
    <property type="term" value="P:bacterial-type flagellum-dependent cell motility"/>
    <property type="evidence" value="ECO:0007669"/>
    <property type="project" value="TreeGrafter"/>
</dbReference>